<comment type="caution">
    <text evidence="2">The sequence shown here is derived from an EMBL/GenBank/DDBJ whole genome shotgun (WGS) entry which is preliminary data.</text>
</comment>
<keyword evidence="1" id="KW-0732">Signal</keyword>
<dbReference type="RefSeq" id="WP_382416510.1">
    <property type="nucleotide sequence ID" value="NZ_AP031500.1"/>
</dbReference>
<proteinExistence type="predicted"/>
<organism evidence="2 3">
    <name type="scientific">Gilvimarinus japonicus</name>
    <dbReference type="NCBI Taxonomy" id="1796469"/>
    <lineage>
        <taxon>Bacteria</taxon>
        <taxon>Pseudomonadati</taxon>
        <taxon>Pseudomonadota</taxon>
        <taxon>Gammaproteobacteria</taxon>
        <taxon>Cellvibrionales</taxon>
        <taxon>Cellvibrionaceae</taxon>
        <taxon>Gilvimarinus</taxon>
    </lineage>
</organism>
<name>A0ABV7HSA5_9GAMM</name>
<gene>
    <name evidence="2" type="ORF">ACFOEB_10740</name>
</gene>
<feature type="chain" id="PRO_5045612763" evidence="1">
    <location>
        <begin position="21"/>
        <end position="177"/>
    </location>
</feature>
<dbReference type="EMBL" id="JBHRTL010000006">
    <property type="protein sequence ID" value="MFC3155678.1"/>
    <property type="molecule type" value="Genomic_DNA"/>
</dbReference>
<sequence length="177" mass="19188">MKQILLTLSLASLFPGIALAGKDPCPKVSRATMNGVWEAIYTRDTVRVFRLEISEGRKVVLSQGLAHGNSFVSHGEITSVKNGNFKINLYDDSKPLKMIDSGQKVTLAGHSLLEGKGRVCKTDTGNNGVLSAILVMEPHVPMPSTWEIRFIQFAESTLSSAVGEMAEIAEEASAEKR</sequence>
<accession>A0ABV7HSA5</accession>
<evidence type="ECO:0000313" key="3">
    <source>
        <dbReference type="Proteomes" id="UP001595548"/>
    </source>
</evidence>
<dbReference type="Proteomes" id="UP001595548">
    <property type="component" value="Unassembled WGS sequence"/>
</dbReference>
<evidence type="ECO:0000313" key="2">
    <source>
        <dbReference type="EMBL" id="MFC3155678.1"/>
    </source>
</evidence>
<feature type="signal peptide" evidence="1">
    <location>
        <begin position="1"/>
        <end position="20"/>
    </location>
</feature>
<evidence type="ECO:0000256" key="1">
    <source>
        <dbReference type="SAM" id="SignalP"/>
    </source>
</evidence>
<keyword evidence="3" id="KW-1185">Reference proteome</keyword>
<protein>
    <submittedName>
        <fullName evidence="2">Uncharacterized protein</fullName>
    </submittedName>
</protein>
<reference evidence="3" key="1">
    <citation type="journal article" date="2019" name="Int. J. Syst. Evol. Microbiol.">
        <title>The Global Catalogue of Microorganisms (GCM) 10K type strain sequencing project: providing services to taxonomists for standard genome sequencing and annotation.</title>
        <authorList>
            <consortium name="The Broad Institute Genomics Platform"/>
            <consortium name="The Broad Institute Genome Sequencing Center for Infectious Disease"/>
            <person name="Wu L."/>
            <person name="Ma J."/>
        </authorList>
    </citation>
    <scope>NUCLEOTIDE SEQUENCE [LARGE SCALE GENOMIC DNA]</scope>
    <source>
        <strain evidence="3">KCTC 52141</strain>
    </source>
</reference>